<dbReference type="STRING" id="3914.A0A0L9TDJ7"/>
<evidence type="ECO:0000313" key="2">
    <source>
        <dbReference type="Proteomes" id="UP000053144"/>
    </source>
</evidence>
<dbReference type="PANTHER" id="PTHR10775:SF180">
    <property type="entry name" value="TRANSPOSON, EN_SPM-LIKE, TRANSPOSASE-ASSOCIATED DOMAIN PROTEIN-RELATED"/>
    <property type="match status" value="1"/>
</dbReference>
<dbReference type="EMBL" id="KQ258438">
    <property type="protein sequence ID" value="KOM28598.1"/>
    <property type="molecule type" value="Genomic_DNA"/>
</dbReference>
<sequence>MKPYGNLSSKHSSWPVILMIYNISPMLCMKRKYMMLSMIISGPRQPGNDIDVYLKSLIDDLKLVWEEGIEVFDSYSKENFHLRAMLFCTINDFPAYGNLSGYSVKVHFAFPICEENTSYLQLKHGQNTVYTRHRRFLPRNHPYRRLKKAF</sequence>
<accession>A0A0L9TDJ7</accession>
<reference evidence="2" key="1">
    <citation type="journal article" date="2015" name="Proc. Natl. Acad. Sci. U.S.A.">
        <title>Genome sequencing of adzuki bean (Vigna angularis) provides insight into high starch and low fat accumulation and domestication.</title>
        <authorList>
            <person name="Yang K."/>
            <person name="Tian Z."/>
            <person name="Chen C."/>
            <person name="Luo L."/>
            <person name="Zhao B."/>
            <person name="Wang Z."/>
            <person name="Yu L."/>
            <person name="Li Y."/>
            <person name="Sun Y."/>
            <person name="Li W."/>
            <person name="Chen Y."/>
            <person name="Li Y."/>
            <person name="Zhang Y."/>
            <person name="Ai D."/>
            <person name="Zhao J."/>
            <person name="Shang C."/>
            <person name="Ma Y."/>
            <person name="Wu B."/>
            <person name="Wang M."/>
            <person name="Gao L."/>
            <person name="Sun D."/>
            <person name="Zhang P."/>
            <person name="Guo F."/>
            <person name="Wang W."/>
            <person name="Li Y."/>
            <person name="Wang J."/>
            <person name="Varshney R.K."/>
            <person name="Wang J."/>
            <person name="Ling H.Q."/>
            <person name="Wan P."/>
        </authorList>
    </citation>
    <scope>NUCLEOTIDE SEQUENCE</scope>
    <source>
        <strain evidence="2">cv. Jingnong 6</strain>
    </source>
</reference>
<dbReference type="Pfam" id="PF02992">
    <property type="entry name" value="Transposase_21"/>
    <property type="match status" value="1"/>
</dbReference>
<proteinExistence type="predicted"/>
<evidence type="ECO:0000313" key="1">
    <source>
        <dbReference type="EMBL" id="KOM28598.1"/>
    </source>
</evidence>
<dbReference type="AlphaFoldDB" id="A0A0L9TDJ7"/>
<dbReference type="InterPro" id="IPR004242">
    <property type="entry name" value="Transposase_21"/>
</dbReference>
<dbReference type="Proteomes" id="UP000053144">
    <property type="component" value="Unassembled WGS sequence"/>
</dbReference>
<name>A0A0L9TDJ7_PHAAN</name>
<protein>
    <submittedName>
        <fullName evidence="1">Uncharacterized protein</fullName>
    </submittedName>
</protein>
<gene>
    <name evidence="1" type="ORF">LR48_Vigan553s002700</name>
</gene>
<dbReference type="Gramene" id="KOM28598">
    <property type="protein sequence ID" value="KOM28598"/>
    <property type="gene ID" value="LR48_Vigan553s002700"/>
</dbReference>
<dbReference type="OMA" id="HFAFPIC"/>
<dbReference type="PANTHER" id="PTHR10775">
    <property type="entry name" value="OS08G0208400 PROTEIN"/>
    <property type="match status" value="1"/>
</dbReference>
<organism evidence="1 2">
    <name type="scientific">Phaseolus angularis</name>
    <name type="common">Azuki bean</name>
    <name type="synonym">Vigna angularis</name>
    <dbReference type="NCBI Taxonomy" id="3914"/>
    <lineage>
        <taxon>Eukaryota</taxon>
        <taxon>Viridiplantae</taxon>
        <taxon>Streptophyta</taxon>
        <taxon>Embryophyta</taxon>
        <taxon>Tracheophyta</taxon>
        <taxon>Spermatophyta</taxon>
        <taxon>Magnoliopsida</taxon>
        <taxon>eudicotyledons</taxon>
        <taxon>Gunneridae</taxon>
        <taxon>Pentapetalae</taxon>
        <taxon>rosids</taxon>
        <taxon>fabids</taxon>
        <taxon>Fabales</taxon>
        <taxon>Fabaceae</taxon>
        <taxon>Papilionoideae</taxon>
        <taxon>50 kb inversion clade</taxon>
        <taxon>NPAAA clade</taxon>
        <taxon>indigoferoid/millettioid clade</taxon>
        <taxon>Phaseoleae</taxon>
        <taxon>Vigna</taxon>
    </lineage>
</organism>